<feature type="binding site" evidence="9">
    <location>
        <begin position="363"/>
        <end position="364"/>
    </location>
    <ligand>
        <name>ATP</name>
        <dbReference type="ChEBI" id="CHEBI:30616"/>
    </ligand>
</feature>
<dbReference type="CDD" id="cd01991">
    <property type="entry name" value="Asn_synthase_B_C"/>
    <property type="match status" value="1"/>
</dbReference>
<dbReference type="SUPFAM" id="SSF56235">
    <property type="entry name" value="N-terminal nucleophile aminohydrolases (Ntn hydrolases)"/>
    <property type="match status" value="1"/>
</dbReference>
<evidence type="ECO:0000313" key="12">
    <source>
        <dbReference type="EMBL" id="WMN12226.1"/>
    </source>
</evidence>
<dbReference type="PROSITE" id="PS51278">
    <property type="entry name" value="GATASE_TYPE_2"/>
    <property type="match status" value="1"/>
</dbReference>
<feature type="site" description="Important for beta-aspartyl-AMP intermediate formation" evidence="10">
    <location>
        <position position="365"/>
    </location>
</feature>
<dbReference type="InterPro" id="IPR001962">
    <property type="entry name" value="Asn_synthase"/>
</dbReference>
<evidence type="ECO:0000256" key="6">
    <source>
        <dbReference type="ARBA" id="ARBA00022962"/>
    </source>
</evidence>
<evidence type="ECO:0000256" key="1">
    <source>
        <dbReference type="ARBA" id="ARBA00005187"/>
    </source>
</evidence>
<dbReference type="InterPro" id="IPR017932">
    <property type="entry name" value="GATase_2_dom"/>
</dbReference>
<dbReference type="InterPro" id="IPR006426">
    <property type="entry name" value="Asn_synth_AEB"/>
</dbReference>
<feature type="binding site" evidence="9">
    <location>
        <position position="101"/>
    </location>
    <ligand>
        <name>L-glutamine</name>
        <dbReference type="ChEBI" id="CHEBI:58359"/>
    </ligand>
</feature>
<sequence>MCGITGVFAFNEIGRFNLPNISLATETLEHRGPDFQKVFVGDFVALGHRRLSIIDLNPQANQPMSAEDGRYQLVFNGEIYNYKLLRQELESKGVQFKTESDTEVLLQLLIHEGKDALNKLNGFFAFSFYDQQKEEMLVARDRYGIKPLYYLEDEDRFIFASELKAILKFGIEKTIDTNSLYTYLQLNYLPAPMSMVKGVKKLMPGQYAVVKKKSVEINSYYELKNTFEKDFQGNYEDAQVQLKALMEKAVERRLVADVPLGTFLSGGVDSSIISAIASKKVDGLHTFSIGYKGNSYFDETEYANAVAKHIGSKHQVFSLSLDDLYGYLPKMLKSFSEPFADSSALPVYALSQLTKENVTVALSGDGADELFAGYNKHAALYRLWHPGVKEKMVNALRPLWNILPKSRNNPFGNISRQLKKFADASQLDIQSQYWLLASLQNARKSTDLLSNAVLEDIDFEGFDLWKEQLLSTLNTKSINQSLQLDQELVLQGDMLQKVDLMSMQHALEVRVPFLDHELVAFANSLPEEFKVNGKRKKMILQDTFRDIMPEKIYNRPKHGFEVPLLDWLRKDLKLDIENKWLDKERIEKQEVFDWEGVQALKKKLFSSNPEDSHAHIWALIVFQGWWEGYMD</sequence>
<dbReference type="GO" id="GO:0006529">
    <property type="term" value="P:asparagine biosynthetic process"/>
    <property type="evidence" value="ECO:0007669"/>
    <property type="project" value="UniProtKB-KW"/>
</dbReference>
<dbReference type="EC" id="6.3.5.4" evidence="3"/>
<evidence type="ECO:0000313" key="13">
    <source>
        <dbReference type="Proteomes" id="UP001230496"/>
    </source>
</evidence>
<dbReference type="Pfam" id="PF00733">
    <property type="entry name" value="Asn_synthase"/>
    <property type="match status" value="1"/>
</dbReference>
<dbReference type="RefSeq" id="WP_308350145.1">
    <property type="nucleotide sequence ID" value="NZ_CP129971.1"/>
</dbReference>
<gene>
    <name evidence="12" type="primary">asnB</name>
    <name evidence="12" type="ORF">QYS49_32880</name>
</gene>
<dbReference type="InterPro" id="IPR051786">
    <property type="entry name" value="ASN_synthetase/amidase"/>
</dbReference>
<dbReference type="AlphaFoldDB" id="A0AA51RBH8"/>
<name>A0AA51RBH8_9BACT</name>
<dbReference type="GO" id="GO:0004066">
    <property type="term" value="F:asparagine synthase (glutamine-hydrolyzing) activity"/>
    <property type="evidence" value="ECO:0007669"/>
    <property type="project" value="UniProtKB-EC"/>
</dbReference>
<evidence type="ECO:0000256" key="10">
    <source>
        <dbReference type="PIRSR" id="PIRSR001589-3"/>
    </source>
</evidence>
<proteinExistence type="inferred from homology"/>
<comment type="pathway">
    <text evidence="1">Amino-acid biosynthesis; L-asparagine biosynthesis; L-asparagine from L-aspartate (L-Gln route): step 1/1.</text>
</comment>
<dbReference type="GO" id="GO:0005524">
    <property type="term" value="F:ATP binding"/>
    <property type="evidence" value="ECO:0007669"/>
    <property type="project" value="UniProtKB-KW"/>
</dbReference>
<dbReference type="InterPro" id="IPR033738">
    <property type="entry name" value="AsnB_N"/>
</dbReference>
<reference evidence="12 13" key="1">
    <citation type="submission" date="2023-08" db="EMBL/GenBank/DDBJ databases">
        <title>Comparative genomics and taxonomic characterization of three novel marine species of genus Marivirga.</title>
        <authorList>
            <person name="Muhammad N."/>
            <person name="Kim S.-G."/>
        </authorList>
    </citation>
    <scope>NUCLEOTIDE SEQUENCE [LARGE SCALE GENOMIC DNA]</scope>
    <source>
        <strain evidence="12 13">BDSF4-3</strain>
    </source>
</reference>
<dbReference type="Gene3D" id="3.60.20.10">
    <property type="entry name" value="Glutamine Phosphoribosylpyrophosphate, subunit 1, domain 1"/>
    <property type="match status" value="1"/>
</dbReference>
<feature type="active site" description="For GATase activity" evidence="8">
    <location>
        <position position="2"/>
    </location>
</feature>
<dbReference type="NCBIfam" id="TIGR01536">
    <property type="entry name" value="asn_synth_AEB"/>
    <property type="match status" value="1"/>
</dbReference>
<accession>A0AA51RBH8</accession>
<dbReference type="Proteomes" id="UP001230496">
    <property type="component" value="Chromosome"/>
</dbReference>
<keyword evidence="4 9" id="KW-0547">Nucleotide-binding</keyword>
<keyword evidence="12" id="KW-0436">Ligase</keyword>
<comment type="catalytic activity">
    <reaction evidence="7">
        <text>L-aspartate + L-glutamine + ATP + H2O = L-asparagine + L-glutamate + AMP + diphosphate + H(+)</text>
        <dbReference type="Rhea" id="RHEA:12228"/>
        <dbReference type="ChEBI" id="CHEBI:15377"/>
        <dbReference type="ChEBI" id="CHEBI:15378"/>
        <dbReference type="ChEBI" id="CHEBI:29985"/>
        <dbReference type="ChEBI" id="CHEBI:29991"/>
        <dbReference type="ChEBI" id="CHEBI:30616"/>
        <dbReference type="ChEBI" id="CHEBI:33019"/>
        <dbReference type="ChEBI" id="CHEBI:58048"/>
        <dbReference type="ChEBI" id="CHEBI:58359"/>
        <dbReference type="ChEBI" id="CHEBI:456215"/>
        <dbReference type="EC" id="6.3.5.4"/>
    </reaction>
</comment>
<dbReference type="Gene3D" id="3.40.50.620">
    <property type="entry name" value="HUPs"/>
    <property type="match status" value="1"/>
</dbReference>
<dbReference type="InterPro" id="IPR029055">
    <property type="entry name" value="Ntn_hydrolases_N"/>
</dbReference>
<feature type="domain" description="Glutamine amidotransferase type-2" evidence="11">
    <location>
        <begin position="2"/>
        <end position="213"/>
    </location>
</feature>
<organism evidence="12 13">
    <name type="scientific">Marivirga salinarum</name>
    <dbReference type="NCBI Taxonomy" id="3059078"/>
    <lineage>
        <taxon>Bacteria</taxon>
        <taxon>Pseudomonadati</taxon>
        <taxon>Bacteroidota</taxon>
        <taxon>Cytophagia</taxon>
        <taxon>Cytophagales</taxon>
        <taxon>Marivirgaceae</taxon>
        <taxon>Marivirga</taxon>
    </lineage>
</organism>
<dbReference type="KEGG" id="msaa:QYS49_32880"/>
<dbReference type="GO" id="GO:0005829">
    <property type="term" value="C:cytosol"/>
    <property type="evidence" value="ECO:0007669"/>
    <property type="project" value="TreeGrafter"/>
</dbReference>
<evidence type="ECO:0000259" key="11">
    <source>
        <dbReference type="PROSITE" id="PS51278"/>
    </source>
</evidence>
<evidence type="ECO:0000256" key="2">
    <source>
        <dbReference type="ARBA" id="ARBA00005752"/>
    </source>
</evidence>
<dbReference type="CDD" id="cd00712">
    <property type="entry name" value="AsnB"/>
    <property type="match status" value="1"/>
</dbReference>
<keyword evidence="5 9" id="KW-0067">ATP-binding</keyword>
<dbReference type="PANTHER" id="PTHR43284">
    <property type="entry name" value="ASPARAGINE SYNTHETASE (GLUTAMINE-HYDROLYZING)"/>
    <property type="match status" value="1"/>
</dbReference>
<evidence type="ECO:0000256" key="9">
    <source>
        <dbReference type="PIRSR" id="PIRSR001589-2"/>
    </source>
</evidence>
<keyword evidence="8" id="KW-0061">Asparagine biosynthesis</keyword>
<keyword evidence="8" id="KW-0028">Amino-acid biosynthesis</keyword>
<evidence type="ECO:0000256" key="3">
    <source>
        <dbReference type="ARBA" id="ARBA00012737"/>
    </source>
</evidence>
<protein>
    <recommendedName>
        <fullName evidence="3">asparagine synthase (glutamine-hydrolyzing)</fullName>
        <ecNumber evidence="3">6.3.5.4</ecNumber>
    </recommendedName>
</protein>
<dbReference type="PIRSF" id="PIRSF001589">
    <property type="entry name" value="Asn_synthetase_glu-h"/>
    <property type="match status" value="1"/>
</dbReference>
<dbReference type="InterPro" id="IPR014729">
    <property type="entry name" value="Rossmann-like_a/b/a_fold"/>
</dbReference>
<evidence type="ECO:0000256" key="4">
    <source>
        <dbReference type="ARBA" id="ARBA00022741"/>
    </source>
</evidence>
<evidence type="ECO:0000256" key="8">
    <source>
        <dbReference type="PIRSR" id="PIRSR001589-1"/>
    </source>
</evidence>
<dbReference type="PANTHER" id="PTHR43284:SF1">
    <property type="entry name" value="ASPARAGINE SYNTHETASE"/>
    <property type="match status" value="1"/>
</dbReference>
<dbReference type="EMBL" id="CP129971">
    <property type="protein sequence ID" value="WMN12226.1"/>
    <property type="molecule type" value="Genomic_DNA"/>
</dbReference>
<keyword evidence="6 8" id="KW-0315">Glutamine amidotransferase</keyword>
<dbReference type="Pfam" id="PF13537">
    <property type="entry name" value="GATase_7"/>
    <property type="match status" value="1"/>
</dbReference>
<keyword evidence="13" id="KW-1185">Reference proteome</keyword>
<dbReference type="SUPFAM" id="SSF52402">
    <property type="entry name" value="Adenine nucleotide alpha hydrolases-like"/>
    <property type="match status" value="1"/>
</dbReference>
<comment type="similarity">
    <text evidence="2">Belongs to the asparagine synthetase family.</text>
</comment>
<evidence type="ECO:0000256" key="7">
    <source>
        <dbReference type="ARBA" id="ARBA00048741"/>
    </source>
</evidence>
<feature type="binding site" evidence="9">
    <location>
        <position position="289"/>
    </location>
    <ligand>
        <name>ATP</name>
        <dbReference type="ChEBI" id="CHEBI:30616"/>
    </ligand>
</feature>
<evidence type="ECO:0000256" key="5">
    <source>
        <dbReference type="ARBA" id="ARBA00022840"/>
    </source>
</evidence>